<evidence type="ECO:0000256" key="1">
    <source>
        <dbReference type="SAM" id="MobiDB-lite"/>
    </source>
</evidence>
<evidence type="ECO:0000313" key="3">
    <source>
        <dbReference type="EMBL" id="KAL0058235.1"/>
    </source>
</evidence>
<dbReference type="Proteomes" id="UP001437256">
    <property type="component" value="Unassembled WGS sequence"/>
</dbReference>
<keyword evidence="2" id="KW-0812">Transmembrane</keyword>
<protein>
    <recommendedName>
        <fullName evidence="5">Transmembrane protein</fullName>
    </recommendedName>
</protein>
<dbReference type="EMBL" id="JBBXMP010000345">
    <property type="protein sequence ID" value="KAL0058235.1"/>
    <property type="molecule type" value="Genomic_DNA"/>
</dbReference>
<feature type="compositionally biased region" description="Polar residues" evidence="1">
    <location>
        <begin position="500"/>
        <end position="509"/>
    </location>
</feature>
<feature type="region of interest" description="Disordered" evidence="1">
    <location>
        <begin position="312"/>
        <end position="337"/>
    </location>
</feature>
<comment type="caution">
    <text evidence="3">The sequence shown here is derived from an EMBL/GenBank/DDBJ whole genome shotgun (WGS) entry which is preliminary data.</text>
</comment>
<feature type="region of interest" description="Disordered" evidence="1">
    <location>
        <begin position="453"/>
        <end position="534"/>
    </location>
</feature>
<dbReference type="Gene3D" id="2.60.120.260">
    <property type="entry name" value="Galactose-binding domain-like"/>
    <property type="match status" value="2"/>
</dbReference>
<keyword evidence="2" id="KW-1133">Transmembrane helix</keyword>
<feature type="transmembrane region" description="Helical" evidence="2">
    <location>
        <begin position="341"/>
        <end position="364"/>
    </location>
</feature>
<sequence length="534" mass="57003">MSYPSDVEYPRRVVVDDTDPRIKYNQGDWAIDNHSFDDITIFGLPYNGTMHGTASATASFSFDFEGEFVQVRGAKDNRKVALPEGVTSDNVTALAKWTCQVDGSPIRTTAYRPYIFDRTNNMLCEQGKLSRGRHTLTVNVTLDDPSTQMFWLDKVEYTPVPDADLSKEVLKFDSSDPAIQVDNSTGLWKSISLFNGTGTTGASASFKFNGTSVSLYGFNEGSDQDWEAATGRYYVDNKGDTTFDITGSKPVPGLPNNRTDWYHQLWFTAANIDPGSHEMILTYTGVYAGKAIQWLSIDYFYVTASEGSKLNSAPPAGGGGGNGSGSSNGQSGSDSKSNTGAIAGGVVGGVLGLALIALAVWFFVKKRKNKDSYGQYDGFQPQNMYSASATHPPVSMYGGQPPASTFSGQPPVSAYSGSYAGSIRGGSSGVVSPAPTGQHSNFTAGAASGAWDPYRDHANSSQGGSNYGGSDSTRSPMVVSNPAAGTSQNWADMKSAQRDAVNSTPVTQRQHQDSGVRYNQPGQVVDVPPTYTEA</sequence>
<dbReference type="NCBIfam" id="TIGR01167">
    <property type="entry name" value="LPXTG_anchor"/>
    <property type="match status" value="1"/>
</dbReference>
<evidence type="ECO:0000256" key="2">
    <source>
        <dbReference type="SAM" id="Phobius"/>
    </source>
</evidence>
<gene>
    <name evidence="3" type="ORF">AAF712_015102</name>
</gene>
<keyword evidence="4" id="KW-1185">Reference proteome</keyword>
<feature type="compositionally biased region" description="Gly residues" evidence="1">
    <location>
        <begin position="316"/>
        <end position="326"/>
    </location>
</feature>
<dbReference type="Gene3D" id="1.20.5.510">
    <property type="entry name" value="Single helix bin"/>
    <property type="match status" value="1"/>
</dbReference>
<feature type="compositionally biased region" description="Low complexity" evidence="1">
    <location>
        <begin position="327"/>
        <end position="337"/>
    </location>
</feature>
<evidence type="ECO:0000313" key="4">
    <source>
        <dbReference type="Proteomes" id="UP001437256"/>
    </source>
</evidence>
<evidence type="ECO:0008006" key="5">
    <source>
        <dbReference type="Google" id="ProtNLM"/>
    </source>
</evidence>
<keyword evidence="2" id="KW-0472">Membrane</keyword>
<reference evidence="3 4" key="1">
    <citation type="submission" date="2024-05" db="EMBL/GenBank/DDBJ databases">
        <title>A draft genome resource for the thread blight pathogen Marasmius tenuissimus strain MS-2.</title>
        <authorList>
            <person name="Yulfo-Soto G.E."/>
            <person name="Baruah I.K."/>
            <person name="Amoako-Attah I."/>
            <person name="Bukari Y."/>
            <person name="Meinhardt L.W."/>
            <person name="Bailey B.A."/>
            <person name="Cohen S.P."/>
        </authorList>
    </citation>
    <scope>NUCLEOTIDE SEQUENCE [LARGE SCALE GENOMIC DNA]</scope>
    <source>
        <strain evidence="3 4">MS-2</strain>
    </source>
</reference>
<accession>A0ABR2ZAC3</accession>
<organism evidence="3 4">
    <name type="scientific">Marasmius tenuissimus</name>
    <dbReference type="NCBI Taxonomy" id="585030"/>
    <lineage>
        <taxon>Eukaryota</taxon>
        <taxon>Fungi</taxon>
        <taxon>Dikarya</taxon>
        <taxon>Basidiomycota</taxon>
        <taxon>Agaricomycotina</taxon>
        <taxon>Agaricomycetes</taxon>
        <taxon>Agaricomycetidae</taxon>
        <taxon>Agaricales</taxon>
        <taxon>Marasmiineae</taxon>
        <taxon>Marasmiaceae</taxon>
        <taxon>Marasmius</taxon>
    </lineage>
</organism>
<feature type="compositionally biased region" description="Low complexity" evidence="1">
    <location>
        <begin position="460"/>
        <end position="472"/>
    </location>
</feature>
<proteinExistence type="predicted"/>
<name>A0ABR2ZAC3_9AGAR</name>